<name>A0A4D6N9W1_VIGUN</name>
<dbReference type="AlphaFoldDB" id="A0A4D6N9W1"/>
<evidence type="ECO:0000313" key="1">
    <source>
        <dbReference type="EMBL" id="QCE10660.1"/>
    </source>
</evidence>
<sequence length="121" mass="12399">MSDVVMVGDNGDEFAFHKAAAIGATFEGRGGCCDGVSGSSHSSVAVAAAAQSSATATVAVESFVAALQPQSFVVALQPNDHHRTSTVVAAVPPPLQFRHRCNFVLIVAASTKNCKKLGVSR</sequence>
<keyword evidence="2" id="KW-1185">Reference proteome</keyword>
<gene>
    <name evidence="1" type="ORF">DEO72_LG10g1891</name>
</gene>
<dbReference type="EMBL" id="CP039354">
    <property type="protein sequence ID" value="QCE10660.1"/>
    <property type="molecule type" value="Genomic_DNA"/>
</dbReference>
<evidence type="ECO:0000313" key="2">
    <source>
        <dbReference type="Proteomes" id="UP000501690"/>
    </source>
</evidence>
<reference evidence="1 2" key="1">
    <citation type="submission" date="2019-04" db="EMBL/GenBank/DDBJ databases">
        <title>An improved genome assembly and genetic linkage map for asparagus bean, Vigna unguiculata ssp. sesquipedialis.</title>
        <authorList>
            <person name="Xia Q."/>
            <person name="Zhang R."/>
            <person name="Dong Y."/>
        </authorList>
    </citation>
    <scope>NUCLEOTIDE SEQUENCE [LARGE SCALE GENOMIC DNA]</scope>
    <source>
        <tissue evidence="1">Leaf</tissue>
    </source>
</reference>
<protein>
    <submittedName>
        <fullName evidence="1">Uncharacterized protein</fullName>
    </submittedName>
</protein>
<accession>A0A4D6N9W1</accession>
<proteinExistence type="predicted"/>
<dbReference type="Proteomes" id="UP000501690">
    <property type="component" value="Linkage Group LG10"/>
</dbReference>
<organism evidence="1 2">
    <name type="scientific">Vigna unguiculata</name>
    <name type="common">Cowpea</name>
    <dbReference type="NCBI Taxonomy" id="3917"/>
    <lineage>
        <taxon>Eukaryota</taxon>
        <taxon>Viridiplantae</taxon>
        <taxon>Streptophyta</taxon>
        <taxon>Embryophyta</taxon>
        <taxon>Tracheophyta</taxon>
        <taxon>Spermatophyta</taxon>
        <taxon>Magnoliopsida</taxon>
        <taxon>eudicotyledons</taxon>
        <taxon>Gunneridae</taxon>
        <taxon>Pentapetalae</taxon>
        <taxon>rosids</taxon>
        <taxon>fabids</taxon>
        <taxon>Fabales</taxon>
        <taxon>Fabaceae</taxon>
        <taxon>Papilionoideae</taxon>
        <taxon>50 kb inversion clade</taxon>
        <taxon>NPAAA clade</taxon>
        <taxon>indigoferoid/millettioid clade</taxon>
        <taxon>Phaseoleae</taxon>
        <taxon>Vigna</taxon>
    </lineage>
</organism>